<dbReference type="AlphaFoldDB" id="A0A5D3WMA6"/>
<comment type="caution">
    <text evidence="2">The sequence shown here is derived from an EMBL/GenBank/DDBJ whole genome shotgun (WGS) entry which is preliminary data.</text>
</comment>
<sequence>MITREMTIGEIIRKFPQTISVFKKFGLECNECQIAQYEAIEGGADVHKVDVEGLLEELNRVIEE</sequence>
<dbReference type="InterPro" id="IPR023883">
    <property type="entry name" value="CHP03980_redox-disulphide"/>
</dbReference>
<organism evidence="2 3">
    <name type="scientific">Geothermobacter ehrlichii</name>
    <dbReference type="NCBI Taxonomy" id="213224"/>
    <lineage>
        <taxon>Bacteria</taxon>
        <taxon>Pseudomonadati</taxon>
        <taxon>Thermodesulfobacteriota</taxon>
        <taxon>Desulfuromonadia</taxon>
        <taxon>Desulfuromonadales</taxon>
        <taxon>Geothermobacteraceae</taxon>
        <taxon>Geothermobacter</taxon>
    </lineage>
</organism>
<evidence type="ECO:0000313" key="3">
    <source>
        <dbReference type="Proteomes" id="UP000324159"/>
    </source>
</evidence>
<dbReference type="RefSeq" id="WP_148894498.1">
    <property type="nucleotide sequence ID" value="NZ_VNIB01000001.1"/>
</dbReference>
<dbReference type="OrthoDB" id="5397989at2"/>
<dbReference type="SUPFAM" id="SSF140683">
    <property type="entry name" value="SP0561-like"/>
    <property type="match status" value="1"/>
</dbReference>
<reference evidence="2 3" key="1">
    <citation type="submission" date="2019-07" db="EMBL/GenBank/DDBJ databases">
        <title>Genomic Encyclopedia of Type Strains, Phase IV (KMG-IV): sequencing the most valuable type-strain genomes for metagenomic binning, comparative biology and taxonomic classification.</title>
        <authorList>
            <person name="Goeker M."/>
        </authorList>
    </citation>
    <scope>NUCLEOTIDE SEQUENCE [LARGE SCALE GENOMIC DNA]</scope>
    <source>
        <strain evidence="2 3">SS015</strain>
    </source>
</reference>
<gene>
    <name evidence="2" type="ORF">EDC39_101472</name>
</gene>
<proteinExistence type="predicted"/>
<keyword evidence="3" id="KW-1185">Reference proteome</keyword>
<dbReference type="NCBIfam" id="TIGR03980">
    <property type="entry name" value="prismane_assoc"/>
    <property type="match status" value="1"/>
</dbReference>
<evidence type="ECO:0000313" key="2">
    <source>
        <dbReference type="EMBL" id="TYP00306.1"/>
    </source>
</evidence>
<accession>A0A5D3WMA6</accession>
<dbReference type="Pfam" id="PF08984">
    <property type="entry name" value="DUF1858"/>
    <property type="match status" value="1"/>
</dbReference>
<evidence type="ECO:0000259" key="1">
    <source>
        <dbReference type="Pfam" id="PF08984"/>
    </source>
</evidence>
<dbReference type="Proteomes" id="UP000324159">
    <property type="component" value="Unassembled WGS sequence"/>
</dbReference>
<dbReference type="PANTHER" id="PTHR39341:SF1">
    <property type="entry name" value="DUF1858 DOMAIN-CONTAINING PROTEIN"/>
    <property type="match status" value="1"/>
</dbReference>
<protein>
    <submittedName>
        <fullName evidence="2">Hybrid cluster-associated redox disulfide protein</fullName>
    </submittedName>
</protein>
<feature type="domain" description="DUF1858" evidence="1">
    <location>
        <begin position="2"/>
        <end position="54"/>
    </location>
</feature>
<dbReference type="Gene3D" id="1.10.3910.10">
    <property type="entry name" value="SP0561-like"/>
    <property type="match status" value="1"/>
</dbReference>
<dbReference type="InterPro" id="IPR038062">
    <property type="entry name" value="ScdA-like_N_sf"/>
</dbReference>
<dbReference type="PANTHER" id="PTHR39341">
    <property type="entry name" value="BSL7085 PROTEIN"/>
    <property type="match status" value="1"/>
</dbReference>
<dbReference type="EMBL" id="VNIB01000001">
    <property type="protein sequence ID" value="TYP00306.1"/>
    <property type="molecule type" value="Genomic_DNA"/>
</dbReference>
<dbReference type="InterPro" id="IPR015077">
    <property type="entry name" value="DUF1858"/>
</dbReference>
<name>A0A5D3WMA6_9BACT</name>